<organism evidence="1">
    <name type="scientific">marine sediment metagenome</name>
    <dbReference type="NCBI Taxonomy" id="412755"/>
    <lineage>
        <taxon>unclassified sequences</taxon>
        <taxon>metagenomes</taxon>
        <taxon>ecological metagenomes</taxon>
    </lineage>
</organism>
<dbReference type="AlphaFoldDB" id="A0A0F8Y649"/>
<sequence length="378" mass="41255">TLLELDTAKLYTTNDEGTTWYVKPANYPAMFGTPTLNSANNGSARWDRGSTSPLDQKSSTGWLAGLTGGVQTGDDYAREEIPVDELPVPAFISALWSYYMSAAEVYGVNLVIWIHDPTDFDKRVEVTQAPSGVTLEKGSGWNAHELDVTVTQFFYYGENVSGSDLTAGTQYTWAQFQADPLFKDWTIYRLTLEMGWYSTGTFDDVWVADIKLNGQLIRQGPASGTHRKTVSVQKTMIASTKGAGDVYSENATTGTDWDFDFGGIGYITKGVIMHDAQMSERFVLYLFSQPPTSETDDNVANTSPLTADALFFLGVIEFPAMSYVQTGDAISVATPSDLGHLPLLFDSPVVYGILVGQDGDTTVVEALTIILSADMEDN</sequence>
<comment type="caution">
    <text evidence="1">The sequence shown here is derived from an EMBL/GenBank/DDBJ whole genome shotgun (WGS) entry which is preliminary data.</text>
</comment>
<name>A0A0F8Y649_9ZZZZ</name>
<evidence type="ECO:0000313" key="1">
    <source>
        <dbReference type="EMBL" id="KKK76877.1"/>
    </source>
</evidence>
<accession>A0A0F8Y649</accession>
<gene>
    <name evidence="1" type="ORF">LCGC14_2859230</name>
</gene>
<proteinExistence type="predicted"/>
<dbReference type="EMBL" id="LAZR01055215">
    <property type="protein sequence ID" value="KKK76877.1"/>
    <property type="molecule type" value="Genomic_DNA"/>
</dbReference>
<protein>
    <submittedName>
        <fullName evidence="1">Uncharacterized protein</fullName>
    </submittedName>
</protein>
<reference evidence="1" key="1">
    <citation type="journal article" date="2015" name="Nature">
        <title>Complex archaea that bridge the gap between prokaryotes and eukaryotes.</title>
        <authorList>
            <person name="Spang A."/>
            <person name="Saw J.H."/>
            <person name="Jorgensen S.L."/>
            <person name="Zaremba-Niedzwiedzka K."/>
            <person name="Martijn J."/>
            <person name="Lind A.E."/>
            <person name="van Eijk R."/>
            <person name="Schleper C."/>
            <person name="Guy L."/>
            <person name="Ettema T.J."/>
        </authorList>
    </citation>
    <scope>NUCLEOTIDE SEQUENCE</scope>
</reference>
<feature type="non-terminal residue" evidence="1">
    <location>
        <position position="1"/>
    </location>
</feature>